<dbReference type="OrthoDB" id="7630456at2"/>
<dbReference type="Pfam" id="PF11367">
    <property type="entry name" value="Tail_completion_gp17"/>
    <property type="match status" value="1"/>
</dbReference>
<dbReference type="Proteomes" id="UP000436483">
    <property type="component" value="Unassembled WGS sequence"/>
</dbReference>
<name>A0A7X3MV53_9HYPH</name>
<reference evidence="1 2" key="2">
    <citation type="submission" date="2020-01" db="EMBL/GenBank/DDBJ databases">
        <title>Microvirga sp. nov., an arsenate reduction bacterium isolated from Tibet hotspring sediments.</title>
        <authorList>
            <person name="Xian W.-D."/>
            <person name="Li W.-J."/>
        </authorList>
    </citation>
    <scope>NUCLEOTIDE SEQUENCE [LARGE SCALE GENOMIC DNA]</scope>
    <source>
        <strain evidence="1 2">KCTC 23863</strain>
    </source>
</reference>
<dbReference type="EMBL" id="WURB01000022">
    <property type="protein sequence ID" value="MXQ13838.1"/>
    <property type="molecule type" value="Genomic_DNA"/>
</dbReference>
<dbReference type="Gene3D" id="3.30.2000.30">
    <property type="match status" value="1"/>
</dbReference>
<organism evidence="1 2">
    <name type="scientific">Microvirga makkahensis</name>
    <dbReference type="NCBI Taxonomy" id="1128670"/>
    <lineage>
        <taxon>Bacteria</taxon>
        <taxon>Pseudomonadati</taxon>
        <taxon>Pseudomonadota</taxon>
        <taxon>Alphaproteobacteria</taxon>
        <taxon>Hyphomicrobiales</taxon>
        <taxon>Methylobacteriaceae</taxon>
        <taxon>Microvirga</taxon>
    </lineage>
</organism>
<keyword evidence="2" id="KW-1185">Reference proteome</keyword>
<proteinExistence type="predicted"/>
<evidence type="ECO:0000313" key="1">
    <source>
        <dbReference type="EMBL" id="MXQ13838.1"/>
    </source>
</evidence>
<sequence length="136" mass="14691">MTSPVLALRRAILETASGDGELIALMGGTLRLHDEPPRNAEPVYALFGDVAARDWSTDTDRGHEQNLAIVVWSERGSARAGLAAAERFSAVLDGAELTLEGHRLVNLSVTEIVSARDSDTQLSRVTLRLRAVTERA</sequence>
<accession>A0A7X3MV53</accession>
<reference evidence="1 2" key="1">
    <citation type="submission" date="2019-12" db="EMBL/GenBank/DDBJ databases">
        <authorList>
            <person name="Yuan C.-G."/>
        </authorList>
    </citation>
    <scope>NUCLEOTIDE SEQUENCE [LARGE SCALE GENOMIC DNA]</scope>
    <source>
        <strain evidence="1 2">KCTC 23863</strain>
    </source>
</reference>
<dbReference type="RefSeq" id="WP_160887207.1">
    <property type="nucleotide sequence ID" value="NZ_WURB01000022.1"/>
</dbReference>
<evidence type="ECO:0000313" key="2">
    <source>
        <dbReference type="Proteomes" id="UP000436483"/>
    </source>
</evidence>
<dbReference type="AlphaFoldDB" id="A0A7X3MV53"/>
<comment type="caution">
    <text evidence="1">The sequence shown here is derived from an EMBL/GenBank/DDBJ whole genome shotgun (WGS) entry which is preliminary data.</text>
</comment>
<protein>
    <submittedName>
        <fullName evidence="1">DUF3168 domain-containing protein</fullName>
    </submittedName>
</protein>
<gene>
    <name evidence="1" type="ORF">GR328_20725</name>
</gene>
<dbReference type="InterPro" id="IPR053745">
    <property type="entry name" value="Viral_Tail_Comp_sf"/>
</dbReference>
<dbReference type="InterPro" id="IPR021508">
    <property type="entry name" value="Gp17-like"/>
</dbReference>